<dbReference type="Proteomes" id="UP000663801">
    <property type="component" value="Unassembled WGS sequence"/>
</dbReference>
<reference evidence="3" key="1">
    <citation type="submission" date="2021-01" db="EMBL/GenBank/DDBJ databases">
        <title>KCTC 19127 draft genome.</title>
        <authorList>
            <person name="An D."/>
        </authorList>
    </citation>
    <scope>NUCLEOTIDE SEQUENCE</scope>
    <source>
        <strain evidence="3">KCTC 19127</strain>
    </source>
</reference>
<dbReference type="InterPro" id="IPR011330">
    <property type="entry name" value="Glyco_hydro/deAcase_b/a-brl"/>
</dbReference>
<dbReference type="GO" id="GO:0005975">
    <property type="term" value="P:carbohydrate metabolic process"/>
    <property type="evidence" value="ECO:0007669"/>
    <property type="project" value="InterPro"/>
</dbReference>
<dbReference type="Pfam" id="PF01522">
    <property type="entry name" value="Polysacc_deac_1"/>
    <property type="match status" value="1"/>
</dbReference>
<accession>A0A939C3Y6</accession>
<keyword evidence="4" id="KW-1185">Reference proteome</keyword>
<dbReference type="PANTHER" id="PTHR10587:SF137">
    <property type="entry name" value="4-DEOXY-4-FORMAMIDO-L-ARABINOSE-PHOSPHOUNDECAPRENOL DEFORMYLASE ARND-RELATED"/>
    <property type="match status" value="1"/>
</dbReference>
<dbReference type="EMBL" id="JAERWL010000015">
    <property type="protein sequence ID" value="MBM9478170.1"/>
    <property type="molecule type" value="Genomic_DNA"/>
</dbReference>
<evidence type="ECO:0000313" key="3">
    <source>
        <dbReference type="EMBL" id="MBM9478170.1"/>
    </source>
</evidence>
<protein>
    <submittedName>
        <fullName evidence="3">Polysaccharide deacetylase family protein</fullName>
    </submittedName>
</protein>
<gene>
    <name evidence="3" type="ORF">JL107_17110</name>
</gene>
<dbReference type="SUPFAM" id="SSF88713">
    <property type="entry name" value="Glycoside hydrolase/deacetylase"/>
    <property type="match status" value="1"/>
</dbReference>
<proteinExistence type="predicted"/>
<dbReference type="AlphaFoldDB" id="A0A939C3Y6"/>
<comment type="caution">
    <text evidence="3">The sequence shown here is derived from an EMBL/GenBank/DDBJ whole genome shotgun (WGS) entry which is preliminary data.</text>
</comment>
<dbReference type="GO" id="GO:0016810">
    <property type="term" value="F:hydrolase activity, acting on carbon-nitrogen (but not peptide) bonds"/>
    <property type="evidence" value="ECO:0007669"/>
    <property type="project" value="InterPro"/>
</dbReference>
<dbReference type="PANTHER" id="PTHR10587">
    <property type="entry name" value="GLYCOSYL TRANSFERASE-RELATED"/>
    <property type="match status" value="1"/>
</dbReference>
<evidence type="ECO:0000259" key="2">
    <source>
        <dbReference type="PROSITE" id="PS51677"/>
    </source>
</evidence>
<sequence length="359" mass="36810">MARRGRSRLTARTVLTALSALSVVALLLATLLLVGAGPLRPISGKPVADADAVRSVPAQPSTTTPTDAGPVVTVPPLTTAAPAPAPSPVEATPDPAPASTNAPLPDPPPSPEAAPAPSPEAPASPASVAPEPVAPEPVPPTEPTPTPGLPELVAPYDRVQGEHGADSGRVAYLTFDDGPGPHTPAVLDILDAAGVRATFCQVGNQIDGHPDTERRLIAAGHTLCNHSWSHPTRLDTAGAPAIADEMTRTQDALARFGVTSRYFRAPGGSFGPDDPTLRQVAQANDLIPLGWAVDSQDWRKPGVQQIVDTVLTTVRPGAVILLHDAGGADRDQTLAALPMIISGLRAAGYDLQPLPPGGF</sequence>
<dbReference type="PROSITE" id="PS51677">
    <property type="entry name" value="NODB"/>
    <property type="match status" value="1"/>
</dbReference>
<dbReference type="RefSeq" id="WP_205258292.1">
    <property type="nucleotide sequence ID" value="NZ_BAAAPV010000002.1"/>
</dbReference>
<feature type="compositionally biased region" description="Low complexity" evidence="1">
    <location>
        <begin position="68"/>
        <end position="103"/>
    </location>
</feature>
<name>A0A939C3Y6_9ACTN</name>
<feature type="domain" description="NodB homology" evidence="2">
    <location>
        <begin position="169"/>
        <end position="352"/>
    </location>
</feature>
<evidence type="ECO:0000313" key="4">
    <source>
        <dbReference type="Proteomes" id="UP000663801"/>
    </source>
</evidence>
<evidence type="ECO:0000256" key="1">
    <source>
        <dbReference type="SAM" id="MobiDB-lite"/>
    </source>
</evidence>
<dbReference type="Gene3D" id="3.20.20.370">
    <property type="entry name" value="Glycoside hydrolase/deacetylase"/>
    <property type="match status" value="1"/>
</dbReference>
<dbReference type="InterPro" id="IPR002509">
    <property type="entry name" value="NODB_dom"/>
</dbReference>
<feature type="region of interest" description="Disordered" evidence="1">
    <location>
        <begin position="46"/>
        <end position="153"/>
    </location>
</feature>
<dbReference type="InterPro" id="IPR050248">
    <property type="entry name" value="Polysacc_deacetylase_ArnD"/>
</dbReference>
<dbReference type="CDD" id="cd10917">
    <property type="entry name" value="CE4_NodB_like_6s_7s"/>
    <property type="match status" value="1"/>
</dbReference>
<feature type="compositionally biased region" description="Pro residues" evidence="1">
    <location>
        <begin position="132"/>
        <end position="148"/>
    </location>
</feature>
<organism evidence="3 4">
    <name type="scientific">Nakamurella flavida</name>
    <dbReference type="NCBI Taxonomy" id="363630"/>
    <lineage>
        <taxon>Bacteria</taxon>
        <taxon>Bacillati</taxon>
        <taxon>Actinomycetota</taxon>
        <taxon>Actinomycetes</taxon>
        <taxon>Nakamurellales</taxon>
        <taxon>Nakamurellaceae</taxon>
        <taxon>Nakamurella</taxon>
    </lineage>
</organism>
<feature type="compositionally biased region" description="Pro residues" evidence="1">
    <location>
        <begin position="104"/>
        <end position="122"/>
    </location>
</feature>